<accession>A0A6C0G3R5</accession>
<dbReference type="RefSeq" id="WP_162359114.1">
    <property type="nucleotide sequence ID" value="NZ_CP048209.1"/>
</dbReference>
<evidence type="ECO:0000256" key="2">
    <source>
        <dbReference type="ARBA" id="ARBA00023125"/>
    </source>
</evidence>
<dbReference type="PANTHER" id="PTHR30055:SF234">
    <property type="entry name" value="HTH-TYPE TRANSCRIPTIONAL REGULATOR BETI"/>
    <property type="match status" value="1"/>
</dbReference>
<name>A0A6C0G3R5_9BACL</name>
<evidence type="ECO:0000313" key="7">
    <source>
        <dbReference type="Proteomes" id="UP000476064"/>
    </source>
</evidence>
<dbReference type="KEGG" id="plyc:GXP70_23695"/>
<dbReference type="Gene3D" id="1.10.357.10">
    <property type="entry name" value="Tetracycline Repressor, domain 2"/>
    <property type="match status" value="1"/>
</dbReference>
<dbReference type="PROSITE" id="PS50977">
    <property type="entry name" value="HTH_TETR_2"/>
    <property type="match status" value="1"/>
</dbReference>
<feature type="domain" description="HTH tetR-type" evidence="5">
    <location>
        <begin position="8"/>
        <end position="68"/>
    </location>
</feature>
<evidence type="ECO:0000259" key="5">
    <source>
        <dbReference type="PROSITE" id="PS50977"/>
    </source>
</evidence>
<organism evidence="6 7">
    <name type="scientific">Paenibacillus lycopersici</name>
    <dbReference type="NCBI Taxonomy" id="2704462"/>
    <lineage>
        <taxon>Bacteria</taxon>
        <taxon>Bacillati</taxon>
        <taxon>Bacillota</taxon>
        <taxon>Bacilli</taxon>
        <taxon>Bacillales</taxon>
        <taxon>Paenibacillaceae</taxon>
        <taxon>Paenibacillus</taxon>
    </lineage>
</organism>
<dbReference type="Proteomes" id="UP000476064">
    <property type="component" value="Chromosome"/>
</dbReference>
<dbReference type="InterPro" id="IPR001647">
    <property type="entry name" value="HTH_TetR"/>
</dbReference>
<keyword evidence="2 4" id="KW-0238">DNA-binding</keyword>
<dbReference type="GO" id="GO:0000976">
    <property type="term" value="F:transcription cis-regulatory region binding"/>
    <property type="evidence" value="ECO:0007669"/>
    <property type="project" value="TreeGrafter"/>
</dbReference>
<dbReference type="SUPFAM" id="SSF46689">
    <property type="entry name" value="Homeodomain-like"/>
    <property type="match status" value="1"/>
</dbReference>
<dbReference type="InterPro" id="IPR009057">
    <property type="entry name" value="Homeodomain-like_sf"/>
</dbReference>
<feature type="DNA-binding region" description="H-T-H motif" evidence="4">
    <location>
        <begin position="31"/>
        <end position="50"/>
    </location>
</feature>
<evidence type="ECO:0000313" key="6">
    <source>
        <dbReference type="EMBL" id="QHT62683.1"/>
    </source>
</evidence>
<dbReference type="PROSITE" id="PS01081">
    <property type="entry name" value="HTH_TETR_1"/>
    <property type="match status" value="1"/>
</dbReference>
<dbReference type="AlphaFoldDB" id="A0A6C0G3R5"/>
<proteinExistence type="predicted"/>
<evidence type="ECO:0000256" key="4">
    <source>
        <dbReference type="PROSITE-ProRule" id="PRU00335"/>
    </source>
</evidence>
<dbReference type="InterPro" id="IPR036271">
    <property type="entry name" value="Tet_transcr_reg_TetR-rel_C_sf"/>
</dbReference>
<dbReference type="GO" id="GO:0003700">
    <property type="term" value="F:DNA-binding transcription factor activity"/>
    <property type="evidence" value="ECO:0007669"/>
    <property type="project" value="TreeGrafter"/>
</dbReference>
<dbReference type="InterPro" id="IPR050109">
    <property type="entry name" value="HTH-type_TetR-like_transc_reg"/>
</dbReference>
<dbReference type="PANTHER" id="PTHR30055">
    <property type="entry name" value="HTH-TYPE TRANSCRIPTIONAL REGULATOR RUTR"/>
    <property type="match status" value="1"/>
</dbReference>
<reference evidence="6 7" key="1">
    <citation type="submission" date="2020-01" db="EMBL/GenBank/DDBJ databases">
        <title>Paenibacillus sp. nov., isolated from tomato rhizosphere.</title>
        <authorList>
            <person name="Weon H.-Y."/>
            <person name="Lee S.A."/>
        </authorList>
    </citation>
    <scope>NUCLEOTIDE SEQUENCE [LARGE SCALE GENOMIC DNA]</scope>
    <source>
        <strain evidence="6 7">12200R-189</strain>
    </source>
</reference>
<dbReference type="Pfam" id="PF00440">
    <property type="entry name" value="TetR_N"/>
    <property type="match status" value="1"/>
</dbReference>
<keyword evidence="1" id="KW-0805">Transcription regulation</keyword>
<dbReference type="InterPro" id="IPR023772">
    <property type="entry name" value="DNA-bd_HTH_TetR-type_CS"/>
</dbReference>
<evidence type="ECO:0000256" key="3">
    <source>
        <dbReference type="ARBA" id="ARBA00023163"/>
    </source>
</evidence>
<keyword evidence="7" id="KW-1185">Reference proteome</keyword>
<keyword evidence="3" id="KW-0804">Transcription</keyword>
<dbReference type="PRINTS" id="PR00455">
    <property type="entry name" value="HTHTETR"/>
</dbReference>
<evidence type="ECO:0000256" key="1">
    <source>
        <dbReference type="ARBA" id="ARBA00023015"/>
    </source>
</evidence>
<gene>
    <name evidence="6" type="ORF">GXP70_23695</name>
</gene>
<dbReference type="EMBL" id="CP048209">
    <property type="protein sequence ID" value="QHT62683.1"/>
    <property type="molecule type" value="Genomic_DNA"/>
</dbReference>
<dbReference type="SUPFAM" id="SSF48498">
    <property type="entry name" value="Tetracyclin repressor-like, C-terminal domain"/>
    <property type="match status" value="1"/>
</dbReference>
<sequence length="193" mass="21564">MNRELKKEQTRARIKEAALSLFSEQGYEPATVEAIAKQAGVAKGTFFNYFASKDELICDLQGLFATNEAAKLKDTPGPLVPRLQLLIFEIVKRFELNKPLTRALFQGMLGNGSSLVKHNELLGALSETLLPLVRQAQENGEIRKDMPAEMLAQQAFQTYFGTLFVWAMEAGDEPLATRMTMTFELFFKGIAPQ</sequence>
<protein>
    <submittedName>
        <fullName evidence="6">TetR/AcrR family transcriptional regulator</fullName>
    </submittedName>
</protein>